<evidence type="ECO:0000256" key="8">
    <source>
        <dbReference type="PIRSR" id="PIRSR639901-1"/>
    </source>
</evidence>
<dbReference type="Proteomes" id="UP001154259">
    <property type="component" value="Unassembled WGS sequence"/>
</dbReference>
<evidence type="ECO:0000256" key="4">
    <source>
        <dbReference type="ARBA" id="ARBA00019077"/>
    </source>
</evidence>
<name>A0A9W4TMA0_9PROT</name>
<comment type="subcellular location">
    <subcellularLocation>
        <location evidence="10">Cell membrane</location>
    </subcellularLocation>
</comment>
<keyword evidence="10" id="KW-0448">Lipopolysaccharide biosynthesis</keyword>
<dbReference type="InterPro" id="IPR007507">
    <property type="entry name" value="Glycos_transf_N"/>
</dbReference>
<dbReference type="AlphaFoldDB" id="A0A9W4TMA0"/>
<dbReference type="EMBL" id="CAMXCM010000002">
    <property type="protein sequence ID" value="CAI3939824.1"/>
    <property type="molecule type" value="Genomic_DNA"/>
</dbReference>
<evidence type="ECO:0000256" key="3">
    <source>
        <dbReference type="ARBA" id="ARBA00012621"/>
    </source>
</evidence>
<evidence type="ECO:0000256" key="2">
    <source>
        <dbReference type="ARBA" id="ARBA00004713"/>
    </source>
</evidence>
<dbReference type="Gene3D" id="3.40.50.2000">
    <property type="entry name" value="Glycogen Phosphorylase B"/>
    <property type="match status" value="1"/>
</dbReference>
<dbReference type="GO" id="GO:0043842">
    <property type="term" value="F:Kdo transferase activity"/>
    <property type="evidence" value="ECO:0007669"/>
    <property type="project" value="UniProtKB-EC"/>
</dbReference>
<evidence type="ECO:0000313" key="12">
    <source>
        <dbReference type="EMBL" id="CAI3939824.1"/>
    </source>
</evidence>
<evidence type="ECO:0000256" key="9">
    <source>
        <dbReference type="PIRSR" id="PIRSR639901-2"/>
    </source>
</evidence>
<dbReference type="Proteomes" id="UP001154255">
    <property type="component" value="Unassembled WGS sequence"/>
</dbReference>
<feature type="site" description="Transition state stabilizer" evidence="9">
    <location>
        <position position="221"/>
    </location>
</feature>
<dbReference type="EMBL" id="CAMXCS010000002">
    <property type="protein sequence ID" value="CAI3943673.1"/>
    <property type="molecule type" value="Genomic_DNA"/>
</dbReference>
<dbReference type="InterPro" id="IPR039901">
    <property type="entry name" value="Kdotransferase"/>
</dbReference>
<accession>A0A9W4TMA0</accession>
<comment type="similarity">
    <text evidence="10">Belongs to the glycosyltransferase group 1 family.</text>
</comment>
<keyword evidence="5 10" id="KW-0808">Transferase</keyword>
<comment type="pathway">
    <text evidence="2 10">Bacterial outer membrane biogenesis; LPS core biosynthesis.</text>
</comment>
<protein>
    <recommendedName>
        <fullName evidence="4 10">3-deoxy-D-manno-octulosonic acid transferase</fullName>
        <shortName evidence="10">Kdo transferase</shortName>
        <ecNumber evidence="3 10">2.4.99.12</ecNumber>
    </recommendedName>
    <alternativeName>
        <fullName evidence="6 10">Lipid IV(A) 3-deoxy-D-manno-octulosonic acid transferase</fullName>
    </alternativeName>
</protein>
<dbReference type="GO" id="GO:0005886">
    <property type="term" value="C:plasma membrane"/>
    <property type="evidence" value="ECO:0007669"/>
    <property type="project" value="UniProtKB-SubCell"/>
</dbReference>
<evidence type="ECO:0000256" key="10">
    <source>
        <dbReference type="RuleBase" id="RU365103"/>
    </source>
</evidence>
<evidence type="ECO:0000313" key="14">
    <source>
        <dbReference type="Proteomes" id="UP001154255"/>
    </source>
</evidence>
<dbReference type="SUPFAM" id="SSF53756">
    <property type="entry name" value="UDP-Glycosyltransferase/glycogen phosphorylase"/>
    <property type="match status" value="1"/>
</dbReference>
<comment type="function">
    <text evidence="1 10">Involved in lipopolysaccharide (LPS) biosynthesis. Catalyzes the transfer of 3-deoxy-D-manno-octulosonate (Kdo) residue(s) from CMP-Kdo to lipid IV(A), the tetraacyldisaccharide-1,4'-bisphosphate precursor of lipid A.</text>
</comment>
<evidence type="ECO:0000313" key="15">
    <source>
        <dbReference type="Proteomes" id="UP001154259"/>
    </source>
</evidence>
<dbReference type="InterPro" id="IPR038107">
    <property type="entry name" value="Glycos_transf_N_sf"/>
</dbReference>
<dbReference type="GO" id="GO:0009244">
    <property type="term" value="P:lipopolysaccharide core region biosynthetic process"/>
    <property type="evidence" value="ECO:0007669"/>
    <property type="project" value="UniProtKB-UniRule"/>
</dbReference>
<feature type="domain" description="3-deoxy-D-manno-octulosonic-acid transferase N-terminal" evidence="11">
    <location>
        <begin position="42"/>
        <end position="221"/>
    </location>
</feature>
<reference evidence="12" key="1">
    <citation type="submission" date="2022-10" db="EMBL/GenBank/DDBJ databases">
        <authorList>
            <person name="Botero Cardona J."/>
        </authorList>
    </citation>
    <scope>NUCLEOTIDE SEQUENCE</scope>
    <source>
        <strain evidence="12">LMG 31819</strain>
        <strain evidence="13">R-53529</strain>
    </source>
</reference>
<evidence type="ECO:0000256" key="7">
    <source>
        <dbReference type="ARBA" id="ARBA00049183"/>
    </source>
</evidence>
<feature type="active site" description="Proton acceptor" evidence="8">
    <location>
        <position position="70"/>
    </location>
</feature>
<dbReference type="RefSeq" id="WP_271789703.1">
    <property type="nucleotide sequence ID" value="NZ_CAMXCJ010000003.1"/>
</dbReference>
<dbReference type="EC" id="2.4.99.12" evidence="3 10"/>
<dbReference type="PANTHER" id="PTHR42755">
    <property type="entry name" value="3-DEOXY-MANNO-OCTULOSONATE CYTIDYLYLTRANSFERASE"/>
    <property type="match status" value="1"/>
</dbReference>
<dbReference type="GO" id="GO:0009245">
    <property type="term" value="P:lipid A biosynthetic process"/>
    <property type="evidence" value="ECO:0007669"/>
    <property type="project" value="TreeGrafter"/>
</dbReference>
<dbReference type="Gene3D" id="3.40.50.11720">
    <property type="entry name" value="3-Deoxy-D-manno-octulosonic-acid transferase, N-terminal domain"/>
    <property type="match status" value="1"/>
</dbReference>
<feature type="site" description="Transition state stabilizer" evidence="9">
    <location>
        <position position="146"/>
    </location>
</feature>
<keyword evidence="10" id="KW-1003">Cell membrane</keyword>
<dbReference type="Pfam" id="PF04413">
    <property type="entry name" value="Glycos_transf_N"/>
    <property type="match status" value="1"/>
</dbReference>
<comment type="catalytic activity">
    <reaction evidence="7 10">
        <text>lipid IVA (E. coli) + CMP-3-deoxy-beta-D-manno-octulosonate = alpha-Kdo-(2-&gt;6)-lipid IVA (E. coli) + CMP + H(+)</text>
        <dbReference type="Rhea" id="RHEA:28066"/>
        <dbReference type="ChEBI" id="CHEBI:15378"/>
        <dbReference type="ChEBI" id="CHEBI:58603"/>
        <dbReference type="ChEBI" id="CHEBI:60364"/>
        <dbReference type="ChEBI" id="CHEBI:60377"/>
        <dbReference type="ChEBI" id="CHEBI:85987"/>
        <dbReference type="EC" id="2.4.99.12"/>
    </reaction>
</comment>
<sequence length="429" mass="49316">MSFHSQRSIVILTAWKVIATMLQPLLKPYLWYRCKKGKEIKERLSERMGVVSLPRKSGGIIHFHAASVGEVISIFPIITELYKIEPRQKFLVTTGTVTSSQIVQQYFSNDPELSKHVQHQFIPLDVPKWVERFVSFWQPSLSIIVESELWPNLIDAFNKHQVPIALINARLSDRSFTTWHRFQRTAFALLSKFDWIAARSLQDQYNFEKLGVKATYLGDIKQIAPKLAFDMQELNCLRELFKNKPIWLAASTHATEEIVIAKAHEALKTKWPELITIIVPRHPERSKEIIEQIGQMPQRSLNQLPDEKGLWLCDTLGELGLFYRLCDIVFIGNSLDSTSKGGGHNPFEPAKLHCAMASGNQIHNFKEAYRLLEEVVTITPNVESLVTWVDEMLRDPQKRDKYAQNALHIMDQQSQLAYDIASHLYSLKA</sequence>
<evidence type="ECO:0000313" key="13">
    <source>
        <dbReference type="EMBL" id="CAI3943673.1"/>
    </source>
</evidence>
<proteinExistence type="inferred from homology"/>
<gene>
    <name evidence="13" type="ORF">R53529_LOCUS1270</name>
    <name evidence="12" type="ORF">R53530_LOCUS1164</name>
</gene>
<dbReference type="PANTHER" id="PTHR42755:SF1">
    <property type="entry name" value="3-DEOXY-D-MANNO-OCTULOSONIC ACID TRANSFERASE, MITOCHONDRIAL-RELATED"/>
    <property type="match status" value="1"/>
</dbReference>
<organism evidence="12 14">
    <name type="scientific">Commensalibacter communis</name>
    <dbReference type="NCBI Taxonomy" id="2972786"/>
    <lineage>
        <taxon>Bacteria</taxon>
        <taxon>Pseudomonadati</taxon>
        <taxon>Pseudomonadota</taxon>
        <taxon>Alphaproteobacteria</taxon>
        <taxon>Acetobacterales</taxon>
        <taxon>Acetobacteraceae</taxon>
    </lineage>
</organism>
<keyword evidence="10" id="KW-0472">Membrane</keyword>
<keyword evidence="15" id="KW-1185">Reference proteome</keyword>
<evidence type="ECO:0000256" key="6">
    <source>
        <dbReference type="ARBA" id="ARBA00031445"/>
    </source>
</evidence>
<evidence type="ECO:0000256" key="5">
    <source>
        <dbReference type="ARBA" id="ARBA00022679"/>
    </source>
</evidence>
<evidence type="ECO:0000259" key="11">
    <source>
        <dbReference type="Pfam" id="PF04413"/>
    </source>
</evidence>
<evidence type="ECO:0000256" key="1">
    <source>
        <dbReference type="ARBA" id="ARBA00003394"/>
    </source>
</evidence>
<comment type="caution">
    <text evidence="12">The sequence shown here is derived from an EMBL/GenBank/DDBJ whole genome shotgun (WGS) entry which is preliminary data.</text>
</comment>